<sequence length="206" mass="24032">MVVFEHTGHVIEDNFFVHQDAARIYRGLKDMLVNEFDIDRIEEGHMEFNVSKPKDRIRMYAFKEKSIHTVIVYNLSFKAASPKSIYKQEREEGILRAHVKIKPTIKSVYPGSEPMKWLPKAIETDPNTRISQPGLAAEERTAWHKSKLYKICAGLWHKKLHAKEIEEYEEEAEESAVRMQNLLREKFGVEETIARTGASQYEAPWK</sequence>
<evidence type="ECO:0000313" key="2">
    <source>
        <dbReference type="EMBL" id="WEL19039.1"/>
    </source>
</evidence>
<keyword evidence="1" id="KW-0175">Coiled coil</keyword>
<reference evidence="2 3" key="1">
    <citation type="submission" date="2022-09" db="EMBL/GenBank/DDBJ databases">
        <title>Xylan utilization by haloarchaea-nanohaloarchaea associations.</title>
        <authorList>
            <person name="Yakimov M."/>
        </authorList>
    </citation>
    <scope>NUCLEOTIDE SEQUENCE [LARGE SCALE GENOMIC DNA]</scope>
    <source>
        <strain evidence="2 3">SVXNc</strain>
    </source>
</reference>
<accession>A0ABY8CCT4</accession>
<evidence type="ECO:0000256" key="1">
    <source>
        <dbReference type="SAM" id="Coils"/>
    </source>
</evidence>
<dbReference type="EMBL" id="CP104395">
    <property type="protein sequence ID" value="WEL19039.1"/>
    <property type="molecule type" value="Genomic_DNA"/>
</dbReference>
<keyword evidence="3" id="KW-1185">Reference proteome</keyword>
<name>A0ABY8CCT4_9ARCH</name>
<protein>
    <recommendedName>
        <fullName evidence="4">Transposase</fullName>
    </recommendedName>
</protein>
<gene>
    <name evidence="2" type="ORF">SVXNc_0006</name>
</gene>
<organism evidence="2 3">
    <name type="scientific">Candidatus Nanohalococcus occultus</name>
    <dbReference type="NCBI Taxonomy" id="2978047"/>
    <lineage>
        <taxon>Archaea</taxon>
        <taxon>Candidatus Nanohalarchaeota</taxon>
        <taxon>Candidatus Nanohalarchaeota incertae sedis</taxon>
        <taxon>Candidatus Nanohalococcus</taxon>
    </lineage>
</organism>
<dbReference type="GeneID" id="98290050"/>
<dbReference type="RefSeq" id="WP_414836718.1">
    <property type="nucleotide sequence ID" value="NZ_CP180231.1"/>
</dbReference>
<feature type="coiled-coil region" evidence="1">
    <location>
        <begin position="158"/>
        <end position="185"/>
    </location>
</feature>
<evidence type="ECO:0008006" key="4">
    <source>
        <dbReference type="Google" id="ProtNLM"/>
    </source>
</evidence>
<evidence type="ECO:0000313" key="3">
    <source>
        <dbReference type="Proteomes" id="UP001218034"/>
    </source>
</evidence>
<dbReference type="Proteomes" id="UP001218034">
    <property type="component" value="Chromosome"/>
</dbReference>
<proteinExistence type="predicted"/>